<sequence length="35" mass="3921">MPALVKASVCYWGCVIKSPVEAHIKSYTIQRKESP</sequence>
<accession>A0A816IE96</accession>
<protein>
    <submittedName>
        <fullName evidence="1">(rape) hypothetical protein</fullName>
    </submittedName>
</protein>
<evidence type="ECO:0000313" key="1">
    <source>
        <dbReference type="EMBL" id="CAF1707178.1"/>
    </source>
</evidence>
<dbReference type="EMBL" id="HG994367">
    <property type="protein sequence ID" value="CAF1707178.1"/>
    <property type="molecule type" value="Genomic_DNA"/>
</dbReference>
<organism evidence="1">
    <name type="scientific">Brassica napus</name>
    <name type="common">Rape</name>
    <dbReference type="NCBI Taxonomy" id="3708"/>
    <lineage>
        <taxon>Eukaryota</taxon>
        <taxon>Viridiplantae</taxon>
        <taxon>Streptophyta</taxon>
        <taxon>Embryophyta</taxon>
        <taxon>Tracheophyta</taxon>
        <taxon>Spermatophyta</taxon>
        <taxon>Magnoliopsida</taxon>
        <taxon>eudicotyledons</taxon>
        <taxon>Gunneridae</taxon>
        <taxon>Pentapetalae</taxon>
        <taxon>rosids</taxon>
        <taxon>malvids</taxon>
        <taxon>Brassicales</taxon>
        <taxon>Brassicaceae</taxon>
        <taxon>Brassiceae</taxon>
        <taxon>Brassica</taxon>
    </lineage>
</organism>
<reference evidence="1" key="1">
    <citation type="submission" date="2021-01" db="EMBL/GenBank/DDBJ databases">
        <authorList>
            <consortium name="Genoscope - CEA"/>
            <person name="William W."/>
        </authorList>
    </citation>
    <scope>NUCLEOTIDE SEQUENCE</scope>
</reference>
<dbReference type="Proteomes" id="UP001295469">
    <property type="component" value="Chromosome C03"/>
</dbReference>
<dbReference type="AlphaFoldDB" id="A0A816IE96"/>
<gene>
    <name evidence="1" type="ORF">DARMORV10_C03P61830.1</name>
</gene>
<name>A0A816IE96_BRANA</name>
<proteinExistence type="predicted"/>